<feature type="compositionally biased region" description="Polar residues" evidence="1">
    <location>
        <begin position="161"/>
        <end position="181"/>
    </location>
</feature>
<dbReference type="EMBL" id="ML977142">
    <property type="protein sequence ID" value="KAF1990494.1"/>
    <property type="molecule type" value="Genomic_DNA"/>
</dbReference>
<dbReference type="OrthoDB" id="2247093at2759"/>
<feature type="compositionally biased region" description="Low complexity" evidence="1">
    <location>
        <begin position="110"/>
        <end position="123"/>
    </location>
</feature>
<protein>
    <recommendedName>
        <fullName evidence="2">BZIP domain-containing protein</fullName>
    </recommendedName>
</protein>
<organism evidence="3 4">
    <name type="scientific">Aulographum hederae CBS 113979</name>
    <dbReference type="NCBI Taxonomy" id="1176131"/>
    <lineage>
        <taxon>Eukaryota</taxon>
        <taxon>Fungi</taxon>
        <taxon>Dikarya</taxon>
        <taxon>Ascomycota</taxon>
        <taxon>Pezizomycotina</taxon>
        <taxon>Dothideomycetes</taxon>
        <taxon>Pleosporomycetidae</taxon>
        <taxon>Aulographales</taxon>
        <taxon>Aulographaceae</taxon>
    </lineage>
</organism>
<gene>
    <name evidence="3" type="ORF">K402DRAFT_230229</name>
</gene>
<evidence type="ECO:0000313" key="3">
    <source>
        <dbReference type="EMBL" id="KAF1990494.1"/>
    </source>
</evidence>
<feature type="region of interest" description="Disordered" evidence="1">
    <location>
        <begin position="334"/>
        <end position="360"/>
    </location>
</feature>
<feature type="compositionally biased region" description="Low complexity" evidence="1">
    <location>
        <begin position="413"/>
        <end position="434"/>
    </location>
</feature>
<dbReference type="CDD" id="cd14705">
    <property type="entry name" value="bZIP_Zip1"/>
    <property type="match status" value="1"/>
</dbReference>
<feature type="domain" description="BZIP" evidence="2">
    <location>
        <begin position="335"/>
        <end position="349"/>
    </location>
</feature>
<feature type="region of interest" description="Disordered" evidence="1">
    <location>
        <begin position="1"/>
        <end position="285"/>
    </location>
</feature>
<dbReference type="GO" id="GO:0003700">
    <property type="term" value="F:DNA-binding transcription factor activity"/>
    <property type="evidence" value="ECO:0007669"/>
    <property type="project" value="InterPro"/>
</dbReference>
<feature type="compositionally biased region" description="Low complexity" evidence="1">
    <location>
        <begin position="230"/>
        <end position="255"/>
    </location>
</feature>
<name>A0A6G1HBQ5_9PEZI</name>
<dbReference type="PROSITE" id="PS00036">
    <property type="entry name" value="BZIP_BASIC"/>
    <property type="match status" value="1"/>
</dbReference>
<sequence length="530" mass="56815">MSQQRGTAAPFTSSSQGDDPRSRPAPASGHGPVPPHQASREGPGDAGMERRLEQRATLPPLRQHSDLNIGQPEPRIPRSSGVHAILNPPHADEIRPQSQRRSFAQMNSPSVESTSTVASSAEARSFNSGLETGSVSPAGMHGRPAVPRRILTPRSPHQGRNRNVSGINPPSGTINAAQTPFLSPGTGERTHHTAQPGSAGVPPLPITSSLPRPSHQYPHAGTPLAHRRSSQSLAQSGSASPATSYSSYSATGQTSPGNPYHSLVGTPQHHSSVLAPMGAPQGSTLHQASDTERLYGIPVGSTGQASYQMLTIQTGEGSRTLPVEVQAASKVADEKRKRNAGASARFRQRRKEKEKEAGNKIQILERQLQDAQEDRDFYMHERDYFAGVVYNAPGGDRHFPRAQSPRHHRATRAPSSSGAPSVSSAAYSEYSETVETGDMERNTRRRTTYSLPPPQPAVPGQPAYTNSPFPPLVPVPQQGQQQSRQPGAPMPPQQPQQGGQARPPQSPYVEGYERSQGPWHPGPIGRGRQP</sequence>
<dbReference type="InterPro" id="IPR004827">
    <property type="entry name" value="bZIP"/>
</dbReference>
<dbReference type="Proteomes" id="UP000800041">
    <property type="component" value="Unassembled WGS sequence"/>
</dbReference>
<feature type="compositionally biased region" description="Basic and acidic residues" evidence="1">
    <location>
        <begin position="38"/>
        <end position="54"/>
    </location>
</feature>
<keyword evidence="4" id="KW-1185">Reference proteome</keyword>
<feature type="region of interest" description="Disordered" evidence="1">
    <location>
        <begin position="396"/>
        <end position="530"/>
    </location>
</feature>
<feature type="compositionally biased region" description="Polar residues" evidence="1">
    <location>
        <begin position="96"/>
        <end position="109"/>
    </location>
</feature>
<feature type="compositionally biased region" description="Low complexity" evidence="1">
    <location>
        <begin position="475"/>
        <end position="487"/>
    </location>
</feature>
<dbReference type="AlphaFoldDB" id="A0A6G1HBQ5"/>
<evidence type="ECO:0000313" key="4">
    <source>
        <dbReference type="Proteomes" id="UP000800041"/>
    </source>
</evidence>
<accession>A0A6G1HBQ5</accession>
<feature type="compositionally biased region" description="Polar residues" evidence="1">
    <location>
        <begin position="125"/>
        <end position="135"/>
    </location>
</feature>
<proteinExistence type="predicted"/>
<evidence type="ECO:0000259" key="2">
    <source>
        <dbReference type="PROSITE" id="PS00036"/>
    </source>
</evidence>
<feature type="compositionally biased region" description="Polar residues" evidence="1">
    <location>
        <begin position="1"/>
        <end position="17"/>
    </location>
</feature>
<reference evidence="3" key="1">
    <citation type="journal article" date="2020" name="Stud. Mycol.">
        <title>101 Dothideomycetes genomes: a test case for predicting lifestyles and emergence of pathogens.</title>
        <authorList>
            <person name="Haridas S."/>
            <person name="Albert R."/>
            <person name="Binder M."/>
            <person name="Bloem J."/>
            <person name="Labutti K."/>
            <person name="Salamov A."/>
            <person name="Andreopoulos B."/>
            <person name="Baker S."/>
            <person name="Barry K."/>
            <person name="Bills G."/>
            <person name="Bluhm B."/>
            <person name="Cannon C."/>
            <person name="Castanera R."/>
            <person name="Culley D."/>
            <person name="Daum C."/>
            <person name="Ezra D."/>
            <person name="Gonzalez J."/>
            <person name="Henrissat B."/>
            <person name="Kuo A."/>
            <person name="Liang C."/>
            <person name="Lipzen A."/>
            <person name="Lutzoni F."/>
            <person name="Magnuson J."/>
            <person name="Mondo S."/>
            <person name="Nolan M."/>
            <person name="Ohm R."/>
            <person name="Pangilinan J."/>
            <person name="Park H.-J."/>
            <person name="Ramirez L."/>
            <person name="Alfaro M."/>
            <person name="Sun H."/>
            <person name="Tritt A."/>
            <person name="Yoshinaga Y."/>
            <person name="Zwiers L.-H."/>
            <person name="Turgeon B."/>
            <person name="Goodwin S."/>
            <person name="Spatafora J."/>
            <person name="Crous P."/>
            <person name="Grigoriev I."/>
        </authorList>
    </citation>
    <scope>NUCLEOTIDE SEQUENCE</scope>
    <source>
        <strain evidence="3">CBS 113979</strain>
    </source>
</reference>
<evidence type="ECO:0000256" key="1">
    <source>
        <dbReference type="SAM" id="MobiDB-lite"/>
    </source>
</evidence>